<comment type="cofactor">
    <cofactor evidence="1">
        <name>Ca(2+)</name>
        <dbReference type="ChEBI" id="CHEBI:29108"/>
    </cofactor>
</comment>
<dbReference type="Proteomes" id="UP000019402">
    <property type="component" value="Unassembled WGS sequence"/>
</dbReference>
<dbReference type="Pfam" id="PF17678">
    <property type="entry name" value="Glyco_hydro_92N"/>
    <property type="match status" value="1"/>
</dbReference>
<dbReference type="PANTHER" id="PTHR12143">
    <property type="entry name" value="PEPTIDE N-GLYCANASE PNGASE -RELATED"/>
    <property type="match status" value="1"/>
</dbReference>
<dbReference type="FunFam" id="3.30.2080.10:FF:000001">
    <property type="entry name" value="Alpha-1,2-mannosidase subfamily"/>
    <property type="match status" value="1"/>
</dbReference>
<dbReference type="EMBL" id="BAMD01000001">
    <property type="protein sequence ID" value="GAF01541.1"/>
    <property type="molecule type" value="Genomic_DNA"/>
</dbReference>
<accession>W7YAZ3</accession>
<evidence type="ECO:0000313" key="7">
    <source>
        <dbReference type="EMBL" id="GAF01541.1"/>
    </source>
</evidence>
<evidence type="ECO:0000256" key="1">
    <source>
        <dbReference type="ARBA" id="ARBA00001913"/>
    </source>
</evidence>
<dbReference type="Gene3D" id="1.20.1610.10">
    <property type="entry name" value="alpha-1,2-mannosidases domains"/>
    <property type="match status" value="1"/>
</dbReference>
<dbReference type="Pfam" id="PF07971">
    <property type="entry name" value="Glyco_hydro_92"/>
    <property type="match status" value="1"/>
</dbReference>
<protein>
    <submittedName>
        <fullName evidence="7">Putative alpha-1,2-mannosidase</fullName>
    </submittedName>
</protein>
<dbReference type="OrthoDB" id="9762711at2"/>
<evidence type="ECO:0000259" key="6">
    <source>
        <dbReference type="Pfam" id="PF17678"/>
    </source>
</evidence>
<dbReference type="PANTHER" id="PTHR12143:SF39">
    <property type="entry name" value="SECRETED PROTEIN"/>
    <property type="match status" value="1"/>
</dbReference>
<evidence type="ECO:0000313" key="8">
    <source>
        <dbReference type="Proteomes" id="UP000019402"/>
    </source>
</evidence>
<dbReference type="InterPro" id="IPR014718">
    <property type="entry name" value="GH-type_carb-bd"/>
</dbReference>
<sequence>MKTVFLPLILLVLFISYSCGDEQVNTTNVEDINALVNPFIGTDFHGHMYPGATVPFGMVQLSPDTRTKGWDACSGYHYSDSVILGFSHTHLSGTGIGDMGDILLMPYTGKASLQSGEGEPKGIGYKSSFKKENEEAHPGYYSVFLDDPQVKVELSSTQRAGIHKYTFPKSDHAGFILDLAHSIHQQPVTEADIQIISNTEIAGYRKTKGWAINHYVYFNAKFSKPFTVQLYNNDVLIKNKKSISGTKVKAIISFNTSDKEEVFVSVGISPVDHQGAAQNLMAEIPDFNFNKVVKNAQASWQKELSKIQISGGTADEQTVFYTALYHTNLSPIIYTDADGRYRGMDHQIHSSQQKSYTIYSLWDTYRAQHPLFTIIKPEYNQDLIRDLLRKSKEGGILPMWELAANYTGTMIGSHAVPVIADAYMKGNRDFDADLALQAMIEAVEYDSIRPIQYPTPAFIPALMPKAKLYDKQYGYIPNDLEISSTSKGLEFAYDYWCIATMAKEMGKTDIANHYYKRSQHYKAYFDKETGFMRGKNRDGSWKKPFNPRFSAHWKTPYAEGNAWQWTWYVPHDINGLMNLLGGKKQFGIKLDSLFTITSEVLGEEKSADITGLIGQYAHGNEPSHHIAYLFNYADMPWRTQEVVSDIRSKFYTNTPDGLCGNEDCGQMSAWYILNAMGFYPVCPGDNMYSIGVPVFDHIRIAVGNNKTFEVIAKNNSTENKYVQKVYLNGKALDSHLIHHADIMKGGELIFEMGKEKVIFWK</sequence>
<dbReference type="RefSeq" id="WP_052343383.1">
    <property type="nucleotide sequence ID" value="NZ_BAMD01000001.1"/>
</dbReference>
<dbReference type="NCBIfam" id="TIGR01180">
    <property type="entry name" value="aman2_put"/>
    <property type="match status" value="1"/>
</dbReference>
<dbReference type="GO" id="GO:0005975">
    <property type="term" value="P:carbohydrate metabolic process"/>
    <property type="evidence" value="ECO:0007669"/>
    <property type="project" value="InterPro"/>
</dbReference>
<dbReference type="InterPro" id="IPR041371">
    <property type="entry name" value="GH92_N"/>
</dbReference>
<keyword evidence="3" id="KW-0106">Calcium</keyword>
<dbReference type="eggNOG" id="COG3537">
    <property type="taxonomic scope" value="Bacteria"/>
</dbReference>
<name>W7YAZ3_9BACT</name>
<dbReference type="SUPFAM" id="SSF48208">
    <property type="entry name" value="Six-hairpin glycosidases"/>
    <property type="match status" value="1"/>
</dbReference>
<dbReference type="Gene3D" id="1.20.1050.60">
    <property type="entry name" value="alpha-1,2-mannosidase"/>
    <property type="match status" value="1"/>
</dbReference>
<feature type="chain" id="PRO_5004906480" evidence="4">
    <location>
        <begin position="21"/>
        <end position="761"/>
    </location>
</feature>
<reference evidence="7 8" key="1">
    <citation type="journal article" date="2014" name="Genome Announc.">
        <title>Draft Genome Sequence of Cytophaga fermentans JCM 21142T, a Facultative Anaerobe Isolated from Marine Mud.</title>
        <authorList>
            <person name="Starns D."/>
            <person name="Oshima K."/>
            <person name="Suda W."/>
            <person name="Iino T."/>
            <person name="Yuki M."/>
            <person name="Inoue J."/>
            <person name="Kitamura K."/>
            <person name="Iida T."/>
            <person name="Darby A."/>
            <person name="Hattori M."/>
            <person name="Ohkuma M."/>
        </authorList>
    </citation>
    <scope>NUCLEOTIDE SEQUENCE [LARGE SCALE GENOMIC DNA]</scope>
    <source>
        <strain evidence="7 8">JCM 21142</strain>
    </source>
</reference>
<evidence type="ECO:0000256" key="2">
    <source>
        <dbReference type="ARBA" id="ARBA00011245"/>
    </source>
</evidence>
<gene>
    <name evidence="7" type="ORF">JCM21142_152</name>
</gene>
<dbReference type="InterPro" id="IPR005887">
    <property type="entry name" value="GH92_a_mannosidase_put"/>
</dbReference>
<dbReference type="InterPro" id="IPR012939">
    <property type="entry name" value="Glyco_hydro_92"/>
</dbReference>
<feature type="signal peptide" evidence="4">
    <location>
        <begin position="1"/>
        <end position="20"/>
    </location>
</feature>
<comment type="caution">
    <text evidence="7">The sequence shown here is derived from an EMBL/GenBank/DDBJ whole genome shotgun (WGS) entry which is preliminary data.</text>
</comment>
<evidence type="ECO:0000259" key="5">
    <source>
        <dbReference type="Pfam" id="PF07971"/>
    </source>
</evidence>
<dbReference type="Gene3D" id="2.70.98.10">
    <property type="match status" value="1"/>
</dbReference>
<dbReference type="InterPro" id="IPR008928">
    <property type="entry name" value="6-hairpin_glycosidase_sf"/>
</dbReference>
<dbReference type="GO" id="GO:0006516">
    <property type="term" value="P:glycoprotein catabolic process"/>
    <property type="evidence" value="ECO:0007669"/>
    <property type="project" value="TreeGrafter"/>
</dbReference>
<dbReference type="Gene3D" id="3.30.2080.10">
    <property type="entry name" value="GH92 mannosidase domain"/>
    <property type="match status" value="1"/>
</dbReference>
<dbReference type="GO" id="GO:0000224">
    <property type="term" value="F:peptide-N4-(N-acetyl-beta-glucosaminyl)asparagine amidase activity"/>
    <property type="evidence" value="ECO:0007669"/>
    <property type="project" value="TreeGrafter"/>
</dbReference>
<dbReference type="PROSITE" id="PS51257">
    <property type="entry name" value="PROKAR_LIPOPROTEIN"/>
    <property type="match status" value="1"/>
</dbReference>
<dbReference type="InterPro" id="IPR050883">
    <property type="entry name" value="PNGase"/>
</dbReference>
<comment type="subunit">
    <text evidence="2">Monomer.</text>
</comment>
<feature type="domain" description="Glycosyl hydrolase family 92" evidence="5">
    <location>
        <begin position="275"/>
        <end position="754"/>
    </location>
</feature>
<evidence type="ECO:0000256" key="3">
    <source>
        <dbReference type="ARBA" id="ARBA00022837"/>
    </source>
</evidence>
<evidence type="ECO:0000256" key="4">
    <source>
        <dbReference type="SAM" id="SignalP"/>
    </source>
</evidence>
<feature type="domain" description="Glycosyl hydrolase family 92 N-terminal" evidence="6">
    <location>
        <begin position="35"/>
        <end position="269"/>
    </location>
</feature>
<keyword evidence="4" id="KW-0732">Signal</keyword>
<dbReference type="GO" id="GO:0030246">
    <property type="term" value="F:carbohydrate binding"/>
    <property type="evidence" value="ECO:0007669"/>
    <property type="project" value="InterPro"/>
</dbReference>
<keyword evidence="8" id="KW-1185">Reference proteome</keyword>
<dbReference type="AlphaFoldDB" id="W7YAZ3"/>
<dbReference type="FunFam" id="1.20.1050.60:FF:000001">
    <property type="entry name" value="Putative alpha-1,2-mannosidase"/>
    <property type="match status" value="1"/>
</dbReference>
<proteinExistence type="predicted"/>
<dbReference type="GO" id="GO:0005829">
    <property type="term" value="C:cytosol"/>
    <property type="evidence" value="ECO:0007669"/>
    <property type="project" value="TreeGrafter"/>
</dbReference>
<organism evidence="7 8">
    <name type="scientific">Saccharicrinis fermentans DSM 9555 = JCM 21142</name>
    <dbReference type="NCBI Taxonomy" id="869213"/>
    <lineage>
        <taxon>Bacteria</taxon>
        <taxon>Pseudomonadati</taxon>
        <taxon>Bacteroidota</taxon>
        <taxon>Bacteroidia</taxon>
        <taxon>Marinilabiliales</taxon>
        <taxon>Marinilabiliaceae</taxon>
        <taxon>Saccharicrinis</taxon>
    </lineage>
</organism>